<evidence type="ECO:0000259" key="7">
    <source>
        <dbReference type="Pfam" id="PF04542"/>
    </source>
</evidence>
<dbReference type="RefSeq" id="WP_071086673.1">
    <property type="nucleotide sequence ID" value="NZ_MBLM01000130.1"/>
</dbReference>
<dbReference type="Pfam" id="PF04542">
    <property type="entry name" value="Sigma70_r2"/>
    <property type="match status" value="1"/>
</dbReference>
<reference evidence="10" key="1">
    <citation type="submission" date="2016-07" db="EMBL/GenBank/DDBJ databases">
        <title>Sequence Frankia sp. strain CcI1.17.</title>
        <authorList>
            <person name="Ghodhbane-Gtari F."/>
            <person name="Swanson E."/>
            <person name="Gueddou A."/>
            <person name="Morris K."/>
            <person name="Hezbri K."/>
            <person name="Ktari A."/>
            <person name="Nouioui I."/>
            <person name="Abebe-Akele F."/>
            <person name="Simpson S."/>
            <person name="Thomas K."/>
            <person name="Gtari M."/>
            <person name="Tisa L.S."/>
            <person name="Hurst S."/>
        </authorList>
    </citation>
    <scope>NUCLEOTIDE SEQUENCE [LARGE SCALE GENOMIC DNA]</scope>
    <source>
        <strain evidence="10">Cc1.17</strain>
    </source>
</reference>
<evidence type="ECO:0000313" key="9">
    <source>
        <dbReference type="EMBL" id="OHV33692.1"/>
    </source>
</evidence>
<organism evidence="9 10">
    <name type="scientific">Parafrankia colletiae</name>
    <dbReference type="NCBI Taxonomy" id="573497"/>
    <lineage>
        <taxon>Bacteria</taxon>
        <taxon>Bacillati</taxon>
        <taxon>Actinomycetota</taxon>
        <taxon>Actinomycetes</taxon>
        <taxon>Frankiales</taxon>
        <taxon>Frankiaceae</taxon>
        <taxon>Parafrankia</taxon>
    </lineage>
</organism>
<dbReference type="SUPFAM" id="SSF54427">
    <property type="entry name" value="NTF2-like"/>
    <property type="match status" value="1"/>
</dbReference>
<feature type="domain" description="RNA polymerase sigma-70 region 2" evidence="7">
    <location>
        <begin position="13"/>
        <end position="75"/>
    </location>
</feature>
<dbReference type="InterPro" id="IPR032710">
    <property type="entry name" value="NTF2-like_dom_sf"/>
</dbReference>
<dbReference type="GO" id="GO:0006352">
    <property type="term" value="P:DNA-templated transcription initiation"/>
    <property type="evidence" value="ECO:0007669"/>
    <property type="project" value="InterPro"/>
</dbReference>
<dbReference type="InterPro" id="IPR052704">
    <property type="entry name" value="ECF_Sigma-70_Domain"/>
</dbReference>
<accession>A0A1S1QKS9</accession>
<dbReference type="InterPro" id="IPR013324">
    <property type="entry name" value="RNA_pol_sigma_r3/r4-like"/>
</dbReference>
<proteinExistence type="inferred from homology"/>
<feature type="domain" description="RNA polymerase sigma factor 70 region 4 type 2" evidence="8">
    <location>
        <begin position="112"/>
        <end position="162"/>
    </location>
</feature>
<evidence type="ECO:0000256" key="1">
    <source>
        <dbReference type="ARBA" id="ARBA00010641"/>
    </source>
</evidence>
<comment type="caution">
    <text evidence="9">The sequence shown here is derived from an EMBL/GenBank/DDBJ whole genome shotgun (WGS) entry which is preliminary data.</text>
</comment>
<dbReference type="PANTHER" id="PTHR30173">
    <property type="entry name" value="SIGMA 19 FACTOR"/>
    <property type="match status" value="1"/>
</dbReference>
<keyword evidence="5" id="KW-0804">Transcription</keyword>
<evidence type="ECO:0000256" key="6">
    <source>
        <dbReference type="SAM" id="MobiDB-lite"/>
    </source>
</evidence>
<dbReference type="Gene3D" id="1.10.10.10">
    <property type="entry name" value="Winged helix-like DNA-binding domain superfamily/Winged helix DNA-binding domain"/>
    <property type="match status" value="1"/>
</dbReference>
<dbReference type="InterPro" id="IPR013249">
    <property type="entry name" value="RNA_pol_sigma70_r4_t2"/>
</dbReference>
<dbReference type="PANTHER" id="PTHR30173:SF43">
    <property type="entry name" value="ECF RNA POLYMERASE SIGMA FACTOR SIGI-RELATED"/>
    <property type="match status" value="1"/>
</dbReference>
<dbReference type="SUPFAM" id="SSF88946">
    <property type="entry name" value="Sigma2 domain of RNA polymerase sigma factors"/>
    <property type="match status" value="1"/>
</dbReference>
<dbReference type="GO" id="GO:0003677">
    <property type="term" value="F:DNA binding"/>
    <property type="evidence" value="ECO:0007669"/>
    <property type="project" value="InterPro"/>
</dbReference>
<dbReference type="NCBIfam" id="TIGR02937">
    <property type="entry name" value="sigma70-ECF"/>
    <property type="match status" value="1"/>
</dbReference>
<evidence type="ECO:0000256" key="5">
    <source>
        <dbReference type="ARBA" id="ARBA00023163"/>
    </source>
</evidence>
<dbReference type="EMBL" id="MBLM01000130">
    <property type="protein sequence ID" value="OHV33692.1"/>
    <property type="molecule type" value="Genomic_DNA"/>
</dbReference>
<keyword evidence="4" id="KW-0731">Sigma factor</keyword>
<dbReference type="Gene3D" id="1.10.1740.10">
    <property type="match status" value="1"/>
</dbReference>
<dbReference type="NCBIfam" id="NF007214">
    <property type="entry name" value="PRK09636.1"/>
    <property type="match status" value="1"/>
</dbReference>
<dbReference type="InterPro" id="IPR007627">
    <property type="entry name" value="RNA_pol_sigma70_r2"/>
</dbReference>
<evidence type="ECO:0000313" key="10">
    <source>
        <dbReference type="Proteomes" id="UP000179627"/>
    </source>
</evidence>
<dbReference type="Gene3D" id="3.10.450.50">
    <property type="match status" value="1"/>
</dbReference>
<protein>
    <submittedName>
        <fullName evidence="9">RNA polymerase subunit sigma-70</fullName>
    </submittedName>
</protein>
<dbReference type="Pfam" id="PF08281">
    <property type="entry name" value="Sigma70_r4_2"/>
    <property type="match status" value="1"/>
</dbReference>
<dbReference type="Proteomes" id="UP000179627">
    <property type="component" value="Unassembled WGS sequence"/>
</dbReference>
<dbReference type="InterPro" id="IPR013325">
    <property type="entry name" value="RNA_pol_sigma_r2"/>
</dbReference>
<evidence type="ECO:0000256" key="2">
    <source>
        <dbReference type="ARBA" id="ARBA00011344"/>
    </source>
</evidence>
<dbReference type="GO" id="GO:0016987">
    <property type="term" value="F:sigma factor activity"/>
    <property type="evidence" value="ECO:0007669"/>
    <property type="project" value="UniProtKB-KW"/>
</dbReference>
<comment type="similarity">
    <text evidence="1">Belongs to the sigma-70 factor family. ECF subfamily.</text>
</comment>
<gene>
    <name evidence="9" type="ORF">CC117_04735</name>
</gene>
<dbReference type="SUPFAM" id="SSF88659">
    <property type="entry name" value="Sigma3 and sigma4 domains of RNA polymerase sigma factors"/>
    <property type="match status" value="1"/>
</dbReference>
<name>A0A1S1QKS9_9ACTN</name>
<evidence type="ECO:0000259" key="8">
    <source>
        <dbReference type="Pfam" id="PF08281"/>
    </source>
</evidence>
<sequence>MTTHQAWTTAQFEAQRQHLFAVAYRMLGSRADAEDAVQEAWLRLNGGAPDTIADLRGWLTTVIGRICLDMLRSRRVRRENHQGTWLPEPLVVADAQDGPEQQAELGDAVGMALLVVLETLTPAERLAFVLHDVFAVPFEEIGSILDRTPATARQLASRARRRVRGAPTATQTDPARQREVVTAFLAAARGGDFHALLDILHPDVVFRIDIGSRPMPIPLPGLISGREAVARHAATVGPRFAQLCHPALVNGAAGIIARGPDGVIAVAGMTVVDATVVEINLILDPVKLDAVEPREQPEPHVPTGAPERGGTTQ</sequence>
<dbReference type="InterPro" id="IPR014284">
    <property type="entry name" value="RNA_pol_sigma-70_dom"/>
</dbReference>
<dbReference type="InterPro" id="IPR036388">
    <property type="entry name" value="WH-like_DNA-bd_sf"/>
</dbReference>
<dbReference type="AlphaFoldDB" id="A0A1S1QKS9"/>
<keyword evidence="10" id="KW-1185">Reference proteome</keyword>
<evidence type="ECO:0000256" key="3">
    <source>
        <dbReference type="ARBA" id="ARBA00023015"/>
    </source>
</evidence>
<keyword evidence="3" id="KW-0805">Transcription regulation</keyword>
<comment type="subunit">
    <text evidence="2">Interacts transiently with the RNA polymerase catalytic core formed by RpoA, RpoB, RpoC and RpoZ (2 alpha, 1 beta, 1 beta' and 1 omega subunit) to form the RNA polymerase holoenzyme that can initiate transcription.</text>
</comment>
<dbReference type="OrthoDB" id="3211555at2"/>
<evidence type="ECO:0000256" key="4">
    <source>
        <dbReference type="ARBA" id="ARBA00023082"/>
    </source>
</evidence>
<feature type="region of interest" description="Disordered" evidence="6">
    <location>
        <begin position="291"/>
        <end position="313"/>
    </location>
</feature>